<dbReference type="GO" id="GO:0016740">
    <property type="term" value="F:transferase activity"/>
    <property type="evidence" value="ECO:0007669"/>
    <property type="project" value="UniProtKB-KW"/>
</dbReference>
<sequence length="414" mass="47334">MTSLWHLVTPYRRSRRWRRSVYRLVTLVFGFVVFLDVLRVSFPEHDSRPETLDLSTGFKRPSIFIATIHWNNEMIIRSHWAKALLEFVNDYGAENVYVSIFESGSYDNTKGALQELDVQLRNAGVERNVELDDTSHKALIEQGPKDGETGWINTPRGKKELRRIPYLAALRNKVMSQMRDLSQRTSDILTLLATHNSSYAAACSLDFEKPPSYYDTFALRDSSGAKPIMDTWPYFLSWDSRHALIGNQPVPVQSCWNGIVAFDSAPFYGDVMPGKPTQLAFRGIEDSLASSHLEGSECCLIHADNYLSARKGVWLNPAVRVGYDGSAYDAVHPTSSHGSISWPSPRDRFIGIWRNRFVRMVGRPKRMLESLVVYWRMRGWERETGVKGEKRKEVGVQCVVNEMQVLVERGWLHV</sequence>
<evidence type="ECO:0000313" key="3">
    <source>
        <dbReference type="Proteomes" id="UP000250266"/>
    </source>
</evidence>
<keyword evidence="1" id="KW-1133">Transmembrane helix</keyword>
<keyword evidence="1" id="KW-0812">Transmembrane</keyword>
<keyword evidence="3" id="KW-1185">Reference proteome</keyword>
<dbReference type="Proteomes" id="UP000250266">
    <property type="component" value="Unassembled WGS sequence"/>
</dbReference>
<dbReference type="OrthoDB" id="262547at2759"/>
<evidence type="ECO:0000313" key="2">
    <source>
        <dbReference type="EMBL" id="OCK80823.1"/>
    </source>
</evidence>
<reference evidence="2 3" key="1">
    <citation type="journal article" date="2016" name="Nat. Commun.">
        <title>Ectomycorrhizal ecology is imprinted in the genome of the dominant symbiotic fungus Cenococcum geophilum.</title>
        <authorList>
            <consortium name="DOE Joint Genome Institute"/>
            <person name="Peter M."/>
            <person name="Kohler A."/>
            <person name="Ohm R.A."/>
            <person name="Kuo A."/>
            <person name="Krutzmann J."/>
            <person name="Morin E."/>
            <person name="Arend M."/>
            <person name="Barry K.W."/>
            <person name="Binder M."/>
            <person name="Choi C."/>
            <person name="Clum A."/>
            <person name="Copeland A."/>
            <person name="Grisel N."/>
            <person name="Haridas S."/>
            <person name="Kipfer T."/>
            <person name="LaButti K."/>
            <person name="Lindquist E."/>
            <person name="Lipzen A."/>
            <person name="Maire R."/>
            <person name="Meier B."/>
            <person name="Mihaltcheva S."/>
            <person name="Molinier V."/>
            <person name="Murat C."/>
            <person name="Poggeler S."/>
            <person name="Quandt C.A."/>
            <person name="Sperisen C."/>
            <person name="Tritt A."/>
            <person name="Tisserant E."/>
            <person name="Crous P.W."/>
            <person name="Henrissat B."/>
            <person name="Nehls U."/>
            <person name="Egli S."/>
            <person name="Spatafora J.W."/>
            <person name="Grigoriev I.V."/>
            <person name="Martin F.M."/>
        </authorList>
    </citation>
    <scope>NUCLEOTIDE SEQUENCE [LARGE SCALE GENOMIC DNA]</scope>
    <source>
        <strain evidence="2 3">CBS 459.81</strain>
    </source>
</reference>
<name>A0A8E2JFP7_9PEZI</name>
<gene>
    <name evidence="2" type="ORF">K432DRAFT_381873</name>
</gene>
<dbReference type="InterPro" id="IPR021047">
    <property type="entry name" value="Mannosyltransferase_CMT1"/>
</dbReference>
<dbReference type="EMBL" id="KV744944">
    <property type="protein sequence ID" value="OCK80823.1"/>
    <property type="molecule type" value="Genomic_DNA"/>
</dbReference>
<keyword evidence="1" id="KW-0472">Membrane</keyword>
<dbReference type="Pfam" id="PF11735">
    <property type="entry name" value="CAP59_mtransfer"/>
    <property type="match status" value="1"/>
</dbReference>
<organism evidence="2 3">
    <name type="scientific">Lepidopterella palustris CBS 459.81</name>
    <dbReference type="NCBI Taxonomy" id="1314670"/>
    <lineage>
        <taxon>Eukaryota</taxon>
        <taxon>Fungi</taxon>
        <taxon>Dikarya</taxon>
        <taxon>Ascomycota</taxon>
        <taxon>Pezizomycotina</taxon>
        <taxon>Dothideomycetes</taxon>
        <taxon>Pleosporomycetidae</taxon>
        <taxon>Mytilinidiales</taxon>
        <taxon>Argynnaceae</taxon>
        <taxon>Lepidopterella</taxon>
    </lineage>
</organism>
<accession>A0A8E2JFP7</accession>
<dbReference type="PANTHER" id="PTHR34144:SF7">
    <property type="entry name" value="EXPORT PROTEIN (CAP59), PUTATIVE (AFU_ORTHOLOGUE AFUA_7G05020)-RELATED"/>
    <property type="match status" value="1"/>
</dbReference>
<keyword evidence="2" id="KW-0808">Transferase</keyword>
<dbReference type="PANTHER" id="PTHR34144">
    <property type="entry name" value="CHROMOSOME 8, WHOLE GENOME SHOTGUN SEQUENCE"/>
    <property type="match status" value="1"/>
</dbReference>
<proteinExistence type="predicted"/>
<dbReference type="AlphaFoldDB" id="A0A8E2JFP7"/>
<feature type="transmembrane region" description="Helical" evidence="1">
    <location>
        <begin position="21"/>
        <end position="42"/>
    </location>
</feature>
<protein>
    <submittedName>
        <fullName evidence="2">Glycosyltransferase family 69 protein</fullName>
    </submittedName>
</protein>
<evidence type="ECO:0000256" key="1">
    <source>
        <dbReference type="SAM" id="Phobius"/>
    </source>
</evidence>